<evidence type="ECO:0000313" key="1">
    <source>
        <dbReference type="EMBL" id="KAG5638238.1"/>
    </source>
</evidence>
<keyword evidence="2" id="KW-1185">Reference proteome</keyword>
<proteinExistence type="predicted"/>
<dbReference type="Proteomes" id="UP000717328">
    <property type="component" value="Unassembled WGS sequence"/>
</dbReference>
<comment type="caution">
    <text evidence="1">The sequence shown here is derived from an EMBL/GenBank/DDBJ whole genome shotgun (WGS) entry which is preliminary data.</text>
</comment>
<dbReference type="AlphaFoldDB" id="A0A9P7FXM9"/>
<gene>
    <name evidence="1" type="ORF">H0H81_001112</name>
</gene>
<accession>A0A9P7FXM9</accession>
<organism evidence="1 2">
    <name type="scientific">Sphagnurus paluster</name>
    <dbReference type="NCBI Taxonomy" id="117069"/>
    <lineage>
        <taxon>Eukaryota</taxon>
        <taxon>Fungi</taxon>
        <taxon>Dikarya</taxon>
        <taxon>Basidiomycota</taxon>
        <taxon>Agaricomycotina</taxon>
        <taxon>Agaricomycetes</taxon>
        <taxon>Agaricomycetidae</taxon>
        <taxon>Agaricales</taxon>
        <taxon>Tricholomatineae</taxon>
        <taxon>Lyophyllaceae</taxon>
        <taxon>Sphagnurus</taxon>
    </lineage>
</organism>
<protein>
    <submittedName>
        <fullName evidence="1">Uncharacterized protein</fullName>
    </submittedName>
</protein>
<name>A0A9P7FXM9_9AGAR</name>
<reference evidence="1" key="1">
    <citation type="submission" date="2021-02" db="EMBL/GenBank/DDBJ databases">
        <authorList>
            <person name="Nieuwenhuis M."/>
            <person name="Van De Peppel L.J.J."/>
        </authorList>
    </citation>
    <scope>NUCLEOTIDE SEQUENCE</scope>
    <source>
        <strain evidence="1">D49</strain>
    </source>
</reference>
<dbReference type="EMBL" id="JABCKI010005773">
    <property type="protein sequence ID" value="KAG5638238.1"/>
    <property type="molecule type" value="Genomic_DNA"/>
</dbReference>
<dbReference type="OrthoDB" id="2757422at2759"/>
<sequence length="204" mass="23655">MTLVLDDHLPEPASAIRFGYDYAPNQNQDQMFLSYAPVAFYHLARLPPYVDDDHDSRMNPGFFWDIDGIVRSAKRGLLTRRQLMCLMIRIDALRMTFARFAFKGFPTAVAKDDMASKAEKRVVRKWWTEVGVKKMVGPNDMSNPLARMRELVEELRTSAALLEGVSSGFRERMRVVLELERQKLWDEILTGEPFSLSMYFYSED</sequence>
<reference evidence="1" key="2">
    <citation type="submission" date="2021-10" db="EMBL/GenBank/DDBJ databases">
        <title>Phylogenomics reveals ancestral predisposition of the termite-cultivated fungus Termitomyces towards a domesticated lifestyle.</title>
        <authorList>
            <person name="Auxier B."/>
            <person name="Grum-Grzhimaylo A."/>
            <person name="Cardenas M.E."/>
            <person name="Lodge J.D."/>
            <person name="Laessoe T."/>
            <person name="Pedersen O."/>
            <person name="Smith M.E."/>
            <person name="Kuyper T.W."/>
            <person name="Franco-Molano E.A."/>
            <person name="Baroni T.J."/>
            <person name="Aanen D.K."/>
        </authorList>
    </citation>
    <scope>NUCLEOTIDE SEQUENCE</scope>
    <source>
        <strain evidence="1">D49</strain>
    </source>
</reference>
<evidence type="ECO:0000313" key="2">
    <source>
        <dbReference type="Proteomes" id="UP000717328"/>
    </source>
</evidence>